<dbReference type="EC" id="1.5.1.20" evidence="9"/>
<evidence type="ECO:0000256" key="7">
    <source>
        <dbReference type="RuleBase" id="RU004254"/>
    </source>
</evidence>
<keyword evidence="6 9" id="KW-0560">Oxidoreductase</keyword>
<dbReference type="Gene3D" id="3.20.20.220">
    <property type="match status" value="1"/>
</dbReference>
<reference evidence="9 10" key="1">
    <citation type="journal article" date="2020" name="Elife">
        <title>Loss of centromere function drives karyotype evolution in closely related Malassezia species.</title>
        <authorList>
            <person name="Sankaranarayanan S.R."/>
            <person name="Ianiri G."/>
            <person name="Coelho M.A."/>
            <person name="Reza M.H."/>
            <person name="Thimmappa B.C."/>
            <person name="Ganguly P."/>
            <person name="Vadnala R.N."/>
            <person name="Sun S."/>
            <person name="Siddharthan R."/>
            <person name="Tellgren-Roth C."/>
            <person name="Dawson T.L."/>
            <person name="Heitman J."/>
            <person name="Sanyal K."/>
        </authorList>
    </citation>
    <scope>NUCLEOTIDE SEQUENCE [LARGE SCALE GENOMIC DNA]</scope>
    <source>
        <strain evidence="9">CBS14141</strain>
    </source>
</reference>
<organism evidence="9 10">
    <name type="scientific">Malassezia furfur</name>
    <name type="common">Pityriasis versicolor infection agent</name>
    <name type="synonym">Pityrosporum furfur</name>
    <dbReference type="NCBI Taxonomy" id="55194"/>
    <lineage>
        <taxon>Eukaryota</taxon>
        <taxon>Fungi</taxon>
        <taxon>Dikarya</taxon>
        <taxon>Basidiomycota</taxon>
        <taxon>Ustilaginomycotina</taxon>
        <taxon>Malasseziomycetes</taxon>
        <taxon>Malasseziales</taxon>
        <taxon>Malasseziaceae</taxon>
        <taxon>Malassezia</taxon>
    </lineage>
</organism>
<protein>
    <submittedName>
        <fullName evidence="9">Methylenetetrahydrofolate reductase [NAD(P)H]</fullName>
        <ecNumber evidence="9">1.5.1.20</ecNumber>
    </submittedName>
</protein>
<evidence type="ECO:0000256" key="3">
    <source>
        <dbReference type="ARBA" id="ARBA00006743"/>
    </source>
</evidence>
<dbReference type="PANTHER" id="PTHR45754:SF1">
    <property type="entry name" value="METHYLENETETRAHYDROFOLATE REDUCTASE 1"/>
    <property type="match status" value="1"/>
</dbReference>
<evidence type="ECO:0000313" key="10">
    <source>
        <dbReference type="Proteomes" id="UP000818624"/>
    </source>
</evidence>
<dbReference type="EMBL" id="CP046234">
    <property type="protein sequence ID" value="WFD45936.1"/>
    <property type="molecule type" value="Genomic_DNA"/>
</dbReference>
<evidence type="ECO:0000256" key="6">
    <source>
        <dbReference type="ARBA" id="ARBA00023002"/>
    </source>
</evidence>
<dbReference type="Pfam" id="PF21895">
    <property type="entry name" value="MTHFR_C"/>
    <property type="match status" value="1"/>
</dbReference>
<comment type="similarity">
    <text evidence="3">Belongs to the methylenetetrahydrofolate reductase family.</text>
</comment>
<dbReference type="InterPro" id="IPR053806">
    <property type="entry name" value="MTHFR_C"/>
</dbReference>
<dbReference type="CDD" id="cd00537">
    <property type="entry name" value="MTHFR"/>
    <property type="match status" value="1"/>
</dbReference>
<accession>A0ABY8EK76</accession>
<keyword evidence="10" id="KW-1185">Reference proteome</keyword>
<keyword evidence="4" id="KW-0285">Flavoprotein</keyword>
<evidence type="ECO:0000256" key="2">
    <source>
        <dbReference type="ARBA" id="ARBA00004777"/>
    </source>
</evidence>
<dbReference type="SUPFAM" id="SSF51730">
    <property type="entry name" value="FAD-linked oxidoreductase"/>
    <property type="match status" value="1"/>
</dbReference>
<dbReference type="Pfam" id="PF02219">
    <property type="entry name" value="MTHFR"/>
    <property type="match status" value="2"/>
</dbReference>
<comment type="cofactor">
    <cofactor evidence="1">
        <name>FAD</name>
        <dbReference type="ChEBI" id="CHEBI:57692"/>
    </cofactor>
</comment>
<evidence type="ECO:0000256" key="4">
    <source>
        <dbReference type="ARBA" id="ARBA00022630"/>
    </source>
</evidence>
<name>A0ABY8EK76_MALFU</name>
<dbReference type="InterPro" id="IPR029041">
    <property type="entry name" value="FAD-linked_oxidoreductase-like"/>
</dbReference>
<evidence type="ECO:0000313" key="9">
    <source>
        <dbReference type="EMBL" id="WFD45936.1"/>
    </source>
</evidence>
<dbReference type="Proteomes" id="UP000818624">
    <property type="component" value="Chromosome 1"/>
</dbReference>
<comment type="pathway">
    <text evidence="2 7">One-carbon metabolism; tetrahydrofolate interconversion.</text>
</comment>
<dbReference type="GO" id="GO:0004489">
    <property type="term" value="F:methylenetetrahydrofolate reductase [NAD(P)H] activity"/>
    <property type="evidence" value="ECO:0007669"/>
    <property type="project" value="UniProtKB-EC"/>
</dbReference>
<gene>
    <name evidence="9" type="primary">MET12</name>
    <name evidence="9" type="ORF">GLX27_000563</name>
</gene>
<dbReference type="PANTHER" id="PTHR45754">
    <property type="entry name" value="METHYLENETETRAHYDROFOLATE REDUCTASE"/>
    <property type="match status" value="1"/>
</dbReference>
<evidence type="ECO:0000259" key="8">
    <source>
        <dbReference type="Pfam" id="PF21895"/>
    </source>
</evidence>
<sequence length="610" mass="68757">MTGPPRREASRIDEKLAENGEQNVWSLEFFPPKTSEGLANLFSRIHRMTNNLHPGWVHVTWGAGGSTRDSSLELAIRVQKGALDPNTPWEDDDPARSPLDTAGCDVCLHLTCTNVERAILDATLERARRAGIRNILALRGDPPRGEEYWIASDTRFQHAIDLVRYIRAKHGDYFCIGVAGYPEGLTEDTQRSVYNDLEFLKQKQDAGAQFIVTQFFYDTDRFLSWVRLCRERGITVPIIPGIMPIQNYNSFRRMSNLCRVHIPPQLLSSLEPLKMDDAKVKEHGVRLAEKMVARIRAETDIRAFHVYTLNLEKSTTQLIQAADAPYGRPSTPPLTHVQAAAKSPSANWPTVSGWETWDEFPNGRYGDPRSPAFGELDGYGASLKVPPEDARKLWGTPVDEDDIARLFTAYVEGKLSCIPWCDIPVWDETVQLLPSLLRLNRPKSEGGKSWWTVGSQPAVDGIDSGDPTFGFGPSNGFIFQKSFVELFVTESEKQALVQAIRASPVPVTYFAGTSNPKDFETNVEPNGLNAVTWGVFPGKEVAQSTIIEEQSFRAWCEEAFAIWREWELLFPPRSATHKLLRNIHDTRWLVTVVHHDYKDPEALWKLLESV</sequence>
<feature type="domain" description="MTHFR SAM-binding regulatory" evidence="8">
    <location>
        <begin position="355"/>
        <end position="609"/>
    </location>
</feature>
<evidence type="ECO:0000256" key="5">
    <source>
        <dbReference type="ARBA" id="ARBA00022827"/>
    </source>
</evidence>
<keyword evidence="5" id="KW-0274">FAD</keyword>
<dbReference type="InterPro" id="IPR003171">
    <property type="entry name" value="Mehydrof_redctse-like"/>
</dbReference>
<evidence type="ECO:0000256" key="1">
    <source>
        <dbReference type="ARBA" id="ARBA00001974"/>
    </source>
</evidence>
<proteinExistence type="inferred from homology"/>